<evidence type="ECO:0000313" key="9">
    <source>
        <dbReference type="Proteomes" id="UP001141434"/>
    </source>
</evidence>
<keyword evidence="5" id="KW-0862">Zinc</keyword>
<reference evidence="8" key="1">
    <citation type="submission" date="2022-11" db="EMBL/GenBank/DDBJ databases">
        <authorList>
            <person name="Petersen C."/>
        </authorList>
    </citation>
    <scope>NUCLEOTIDE SEQUENCE</scope>
    <source>
        <strain evidence="8">IBT 34128</strain>
    </source>
</reference>
<accession>A0A9W9GAI9</accession>
<dbReference type="GO" id="GO:0000978">
    <property type="term" value="F:RNA polymerase II cis-regulatory region sequence-specific DNA binding"/>
    <property type="evidence" value="ECO:0007669"/>
    <property type="project" value="InterPro"/>
</dbReference>
<name>A0A9W9GAI9_9EURO</name>
<keyword evidence="9" id="KW-1185">Reference proteome</keyword>
<dbReference type="InterPro" id="IPR051059">
    <property type="entry name" value="VerF-like"/>
</dbReference>
<dbReference type="GeneID" id="81390658"/>
<evidence type="ECO:0000256" key="6">
    <source>
        <dbReference type="ARBA" id="ARBA00023242"/>
    </source>
</evidence>
<dbReference type="Pfam" id="PF04082">
    <property type="entry name" value="Fungal_trans"/>
    <property type="match status" value="1"/>
</dbReference>
<protein>
    <recommendedName>
        <fullName evidence="7">Xylanolytic transcriptional activator regulatory domain-containing protein</fullName>
    </recommendedName>
</protein>
<sequence>MLPLLLPRETITSRSLPKGWPFSFLRHFASPSVHKDRLAIGETAKCSIRRNLETLHSHLDDALVPTDPIQSFVADFQVAEFPSQLSSTTDDYFLSEYPQEALFPSKLSSQLTEMMTELVETSKSMGLGASEKQPTLDIMELTTLLRVSNVSVFISAFFHSLHWHLPIVHFPTFDPGKASSPLLLAILLAGATYTTALDGASLSPRLFDVAEENIFRKISNLSTAPSPTDPGHLLSTVQLIQSALIIEMLQFARDDMQTRRRIRIIRHPCLVSTIRSLGIFQLKRSTAPKTCNERTWRMLVAEEMGIR</sequence>
<dbReference type="EMBL" id="JAPMSZ010000001">
    <property type="protein sequence ID" value="KAJ5115148.1"/>
    <property type="molecule type" value="Genomic_DNA"/>
</dbReference>
<gene>
    <name evidence="8" type="ORF">NUU61_000907</name>
</gene>
<reference evidence="8" key="2">
    <citation type="journal article" date="2023" name="IMA Fungus">
        <title>Comparative genomic study of the Penicillium genus elucidates a diverse pangenome and 15 lateral gene transfer events.</title>
        <authorList>
            <person name="Petersen C."/>
            <person name="Sorensen T."/>
            <person name="Nielsen M.R."/>
            <person name="Sondergaard T.E."/>
            <person name="Sorensen J.L."/>
            <person name="Fitzpatrick D.A."/>
            <person name="Frisvad J.C."/>
            <person name="Nielsen K.L."/>
        </authorList>
    </citation>
    <scope>NUCLEOTIDE SEQUENCE</scope>
    <source>
        <strain evidence="8">IBT 34128</strain>
    </source>
</reference>
<evidence type="ECO:0000256" key="4">
    <source>
        <dbReference type="ARBA" id="ARBA00022771"/>
    </source>
</evidence>
<dbReference type="GO" id="GO:0000785">
    <property type="term" value="C:chromatin"/>
    <property type="evidence" value="ECO:0007669"/>
    <property type="project" value="TreeGrafter"/>
</dbReference>
<dbReference type="AlphaFoldDB" id="A0A9W9GAI9"/>
<dbReference type="Proteomes" id="UP001141434">
    <property type="component" value="Unassembled WGS sequence"/>
</dbReference>
<dbReference type="RefSeq" id="XP_056516340.1">
    <property type="nucleotide sequence ID" value="XM_056651490.1"/>
</dbReference>
<evidence type="ECO:0000256" key="3">
    <source>
        <dbReference type="ARBA" id="ARBA00022737"/>
    </source>
</evidence>
<dbReference type="GO" id="GO:0006351">
    <property type="term" value="P:DNA-templated transcription"/>
    <property type="evidence" value="ECO:0007669"/>
    <property type="project" value="InterPro"/>
</dbReference>
<feature type="domain" description="Xylanolytic transcriptional activator regulatory" evidence="7">
    <location>
        <begin position="154"/>
        <end position="254"/>
    </location>
</feature>
<dbReference type="PANTHER" id="PTHR40626">
    <property type="entry name" value="MIP31509P"/>
    <property type="match status" value="1"/>
</dbReference>
<evidence type="ECO:0000256" key="2">
    <source>
        <dbReference type="ARBA" id="ARBA00022723"/>
    </source>
</evidence>
<organism evidence="8 9">
    <name type="scientific">Penicillium alfredii</name>
    <dbReference type="NCBI Taxonomy" id="1506179"/>
    <lineage>
        <taxon>Eukaryota</taxon>
        <taxon>Fungi</taxon>
        <taxon>Dikarya</taxon>
        <taxon>Ascomycota</taxon>
        <taxon>Pezizomycotina</taxon>
        <taxon>Eurotiomycetes</taxon>
        <taxon>Eurotiomycetidae</taxon>
        <taxon>Eurotiales</taxon>
        <taxon>Aspergillaceae</taxon>
        <taxon>Penicillium</taxon>
    </lineage>
</organism>
<keyword evidence="6" id="KW-0539">Nucleus</keyword>
<evidence type="ECO:0000256" key="1">
    <source>
        <dbReference type="ARBA" id="ARBA00004123"/>
    </source>
</evidence>
<keyword evidence="3" id="KW-0677">Repeat</keyword>
<dbReference type="PANTHER" id="PTHR40626:SF1">
    <property type="entry name" value="TRANSCRIPTION FACTOR WITH C2H2 AND ZN(2)-CYS(6) DNA BINDING DOMAIN (EUROFUNG)"/>
    <property type="match status" value="1"/>
</dbReference>
<proteinExistence type="predicted"/>
<dbReference type="GO" id="GO:0008270">
    <property type="term" value="F:zinc ion binding"/>
    <property type="evidence" value="ECO:0007669"/>
    <property type="project" value="UniProtKB-KW"/>
</dbReference>
<keyword evidence="4" id="KW-0863">Zinc-finger</keyword>
<dbReference type="GO" id="GO:0005634">
    <property type="term" value="C:nucleus"/>
    <property type="evidence" value="ECO:0007669"/>
    <property type="project" value="UniProtKB-SubCell"/>
</dbReference>
<evidence type="ECO:0000259" key="7">
    <source>
        <dbReference type="Pfam" id="PF04082"/>
    </source>
</evidence>
<keyword evidence="2" id="KW-0479">Metal-binding</keyword>
<evidence type="ECO:0000313" key="8">
    <source>
        <dbReference type="EMBL" id="KAJ5115148.1"/>
    </source>
</evidence>
<evidence type="ECO:0000256" key="5">
    <source>
        <dbReference type="ARBA" id="ARBA00022833"/>
    </source>
</evidence>
<dbReference type="OrthoDB" id="654211at2759"/>
<comment type="caution">
    <text evidence="8">The sequence shown here is derived from an EMBL/GenBank/DDBJ whole genome shotgun (WGS) entry which is preliminary data.</text>
</comment>
<dbReference type="GO" id="GO:0000981">
    <property type="term" value="F:DNA-binding transcription factor activity, RNA polymerase II-specific"/>
    <property type="evidence" value="ECO:0007669"/>
    <property type="project" value="InterPro"/>
</dbReference>
<comment type="subcellular location">
    <subcellularLocation>
        <location evidence="1">Nucleus</location>
    </subcellularLocation>
</comment>
<dbReference type="InterPro" id="IPR007219">
    <property type="entry name" value="XnlR_reg_dom"/>
</dbReference>